<gene>
    <name evidence="12" type="ORF">NHX12_006340</name>
</gene>
<evidence type="ECO:0000256" key="9">
    <source>
        <dbReference type="SAM" id="Phobius"/>
    </source>
</evidence>
<feature type="domain" description="Sushi" evidence="11">
    <location>
        <begin position="731"/>
        <end position="793"/>
    </location>
</feature>
<comment type="caution">
    <text evidence="8">Lacks conserved residue(s) required for the propagation of feature annotation.</text>
</comment>
<dbReference type="FunFam" id="2.10.70.10:FF:000002">
    <property type="entry name" value="CUB and Sushi multiple domains 3"/>
    <property type="match status" value="1"/>
</dbReference>
<dbReference type="PROSITE" id="PS50923">
    <property type="entry name" value="SUSHI"/>
    <property type="match status" value="17"/>
</dbReference>
<name>A0A9Q0DTA7_9TELE</name>
<sequence>MSGTILSPGFPGNYPGNLDCTWKITLPAGYGSHIQFQNFSSEDNHDFLEVRAGPQHSSALIGQFTGTQIPPPLLSTTHLTIIHFYTFQLQNCQDPSPFPNGDIVNDDYSAGQSITFQCYPGYVLIGHPVLTCLHGTNRKWNHPIPRCEAPCGYNVSADNGTIYSPQYPNEYPNSQDCTWLITVPHGHGLYINFTLLQTEPGWCGCVQLPAGGLQWEHGARIRLQYQSSTYRLKKCPPPPGVENAEMIYEDDIFQIGDVVKYRCLPGYTLVGKAEITCKLNSHLLFESPAPTCQALCPANEDRSSSSGVILSPEYPGNYPNSQTCSWLLRMLPGYTINIYVEIFHSEKWSTDHATNKRGFKIRYTAAYCSVNDPPVNGGVVNQTRLQPGSRLQFVCNRGYRLVGPTNSTCRLQPNGLYQWDALAPLCQAISCTTPQSPGNGSFYGYQYTVGSQVTYQCNHGFHLDPGIAMTAVCQEDGSWSNAVTPPRCLPVHCPSIENVLSEHMTYRLLSGWLAEFGSMVMLECSPGFYLGVGHRTLRCLANGTWEGAEDAASCKIISCGELPSAPFGTKLGTLTAFGATAIFMCNHGYTLVGSHVRECGANGLWSGAETRCLAGHCDSPDPIVNGHISGDGSSYRDTVVYQCMLGYRLIGTSVRICQQDHRWSGTTPVCVPITCGHPGNPANGRTNGSEFNLNDVVNFTCNQGYSLHGNTRAQCRLNGQWSSPLPVCRVVNCSDPGQVENGVRQSGLRYPEVFSYGVTVAIHCKRGFYLLGSALLTCQHDGRWDRPIPRCLAISCGDPGVPPNAVVVSGGRSWTHGSVLQYSCLPGGVLVGNATRHCKEDGTWSGAPPYCTGVPIHGVRLGGEEFRTKSLLRFSCEAGYSLMGSAERTCLHNGTWSGTQPLCQAVSCGNPGTPAHGRIVLSDGITFGSSVAYACWEGFRTSGLTTRHCTTNGTWTGQPPDCSVISCGDPGSVANGIYLGNQFSFNHTVTYHCNPGNIMEPSGVGRHALRCTKDGTWNQTKPACKVIKCGAPPQVPHGNVEGKDQSWGSSVSYSCSHGYQLSSPAVVTCEGNGTWRGDIPRCLPVLCGDPGSPGSGFREGKTFTFRSEVRFYCHPPYLLVGSPSRVCQADATWSGHQPACIDPALNICRDPGIPAYGIPVLAQGFQVGNKISFKCRKNYHILGSTTRTCQENLTWSGTQPECIAHSCRQPETPGNVDVRALDLPTLGYTLIYSCQDGFYLAGGSEHRTCRSDGRWSGKPPLCKVGAKVQPKPMEGDSAIQKNKIRVPVDVFSPNSDWSGFYEYLGKRQVSTITVTGFNASSGRVNVTLLETSGVSIKLSGTYKSEENQLLLKVYQIKGPTEHYYSKFKNDNWAMDGYVSAESQQKSFVYQGHIHSKDFGKFHLTKQGPVTTAMDPSSPYTSSSSVAAAILVPFFALILSGFAFYLYKHRTLSADTDDNERPKDTWGPGGR</sequence>
<keyword evidence="13" id="KW-1185">Reference proteome</keyword>
<feature type="domain" description="Sushi" evidence="11">
    <location>
        <begin position="965"/>
        <end position="1026"/>
    </location>
</feature>
<dbReference type="FunFam" id="2.10.70.10:FF:000011">
    <property type="entry name" value="CUB and sushi domain-containing protein 3 isoform A"/>
    <property type="match status" value="3"/>
</dbReference>
<feature type="domain" description="Sushi" evidence="11">
    <location>
        <begin position="794"/>
        <end position="853"/>
    </location>
</feature>
<dbReference type="PANTHER" id="PTHR45656:SF4">
    <property type="entry name" value="PROTEIN CBR-CLEC-78"/>
    <property type="match status" value="1"/>
</dbReference>
<keyword evidence="5 9" id="KW-0472">Membrane</keyword>
<feature type="transmembrane region" description="Helical" evidence="9">
    <location>
        <begin position="1425"/>
        <end position="1446"/>
    </location>
</feature>
<dbReference type="InterPro" id="IPR035976">
    <property type="entry name" value="Sushi/SCR/CCP_sf"/>
</dbReference>
<comment type="caution">
    <text evidence="12">The sequence shown here is derived from an EMBL/GenBank/DDBJ whole genome shotgun (WGS) entry which is preliminary data.</text>
</comment>
<keyword evidence="3" id="KW-0732">Signal</keyword>
<feature type="disulfide bond" evidence="8">
    <location>
        <begin position="824"/>
        <end position="851"/>
    </location>
</feature>
<dbReference type="OrthoDB" id="5804959at2759"/>
<keyword evidence="4" id="KW-0677">Repeat</keyword>
<evidence type="ECO:0000256" key="5">
    <source>
        <dbReference type="ARBA" id="ARBA00023136"/>
    </source>
</evidence>
<feature type="domain" description="CUB" evidence="10">
    <location>
        <begin position="151"/>
        <end position="203"/>
    </location>
</feature>
<dbReference type="Proteomes" id="UP001148018">
    <property type="component" value="Unassembled WGS sequence"/>
</dbReference>
<feature type="domain" description="Sushi" evidence="11">
    <location>
        <begin position="856"/>
        <end position="905"/>
    </location>
</feature>
<feature type="domain" description="Sushi" evidence="11">
    <location>
        <begin position="1027"/>
        <end position="1084"/>
    </location>
</feature>
<organism evidence="12 13">
    <name type="scientific">Muraenolepis orangiensis</name>
    <name type="common">Patagonian moray cod</name>
    <dbReference type="NCBI Taxonomy" id="630683"/>
    <lineage>
        <taxon>Eukaryota</taxon>
        <taxon>Metazoa</taxon>
        <taxon>Chordata</taxon>
        <taxon>Craniata</taxon>
        <taxon>Vertebrata</taxon>
        <taxon>Euteleostomi</taxon>
        <taxon>Actinopterygii</taxon>
        <taxon>Neopterygii</taxon>
        <taxon>Teleostei</taxon>
        <taxon>Neoteleostei</taxon>
        <taxon>Acanthomorphata</taxon>
        <taxon>Zeiogadaria</taxon>
        <taxon>Gadariae</taxon>
        <taxon>Gadiformes</taxon>
        <taxon>Muraenolepidoidei</taxon>
        <taxon>Muraenolepididae</taxon>
        <taxon>Muraenolepis</taxon>
    </lineage>
</organism>
<feature type="disulfide bond" evidence="8">
    <location>
        <begin position="1175"/>
        <end position="1202"/>
    </location>
</feature>
<dbReference type="InterPro" id="IPR000436">
    <property type="entry name" value="Sushi_SCR_CCP_dom"/>
</dbReference>
<feature type="disulfide bond" evidence="8">
    <location>
        <begin position="585"/>
        <end position="612"/>
    </location>
</feature>
<dbReference type="CDD" id="cd00033">
    <property type="entry name" value="CCP"/>
    <property type="match status" value="17"/>
</dbReference>
<dbReference type="InterPro" id="IPR000859">
    <property type="entry name" value="CUB_dom"/>
</dbReference>
<evidence type="ECO:0000313" key="13">
    <source>
        <dbReference type="Proteomes" id="UP001148018"/>
    </source>
</evidence>
<evidence type="ECO:0000256" key="6">
    <source>
        <dbReference type="ARBA" id="ARBA00023157"/>
    </source>
</evidence>
<dbReference type="Pfam" id="PF00084">
    <property type="entry name" value="Sushi"/>
    <property type="match status" value="17"/>
</dbReference>
<protein>
    <submittedName>
        <fullName evidence="12">Uncharacterized protein</fullName>
    </submittedName>
</protein>
<keyword evidence="6 8" id="KW-1015">Disulfide bond</keyword>
<feature type="domain" description="Sushi" evidence="11">
    <location>
        <begin position="673"/>
        <end position="730"/>
    </location>
</feature>
<evidence type="ECO:0000256" key="2">
    <source>
        <dbReference type="ARBA" id="ARBA00022659"/>
    </source>
</evidence>
<feature type="domain" description="CUB" evidence="10">
    <location>
        <begin position="296"/>
        <end position="397"/>
    </location>
</feature>
<dbReference type="CDD" id="cd00041">
    <property type="entry name" value="CUB"/>
    <property type="match status" value="3"/>
</dbReference>
<feature type="disulfide bond" evidence="8">
    <location>
        <begin position="643"/>
        <end position="670"/>
    </location>
</feature>
<keyword evidence="9" id="KW-1133">Transmembrane helix</keyword>
<feature type="disulfide bond" evidence="8">
    <location>
        <begin position="1113"/>
        <end position="1140"/>
    </location>
</feature>
<dbReference type="InterPro" id="IPR035914">
    <property type="entry name" value="Sperma_CUB_dom_sf"/>
</dbReference>
<feature type="disulfide bond" evidence="8">
    <location>
        <begin position="935"/>
        <end position="962"/>
    </location>
</feature>
<dbReference type="SUPFAM" id="SSF57535">
    <property type="entry name" value="Complement control module/SCR domain"/>
    <property type="match status" value="17"/>
</dbReference>
<feature type="disulfide bond" evidence="8">
    <location>
        <begin position="701"/>
        <end position="728"/>
    </location>
</feature>
<dbReference type="InterPro" id="IPR051277">
    <property type="entry name" value="SEZ6_CSMD_C4BPB_Regulators"/>
</dbReference>
<evidence type="ECO:0000259" key="10">
    <source>
        <dbReference type="PROSITE" id="PS01180"/>
    </source>
</evidence>
<keyword evidence="9" id="KW-0812">Transmembrane</keyword>
<evidence type="ECO:0000259" key="11">
    <source>
        <dbReference type="PROSITE" id="PS50923"/>
    </source>
</evidence>
<dbReference type="PANTHER" id="PTHR45656">
    <property type="entry name" value="PROTEIN CBR-CLEC-78"/>
    <property type="match status" value="1"/>
</dbReference>
<feature type="domain" description="Sushi" evidence="11">
    <location>
        <begin position="615"/>
        <end position="672"/>
    </location>
</feature>
<dbReference type="Gene3D" id="2.10.70.10">
    <property type="entry name" value="Complement Module, domain 1"/>
    <property type="match status" value="17"/>
</dbReference>
<evidence type="ECO:0000313" key="12">
    <source>
        <dbReference type="EMBL" id="KAJ3594008.1"/>
    </source>
</evidence>
<dbReference type="SMART" id="SM00032">
    <property type="entry name" value="CCP"/>
    <property type="match status" value="17"/>
</dbReference>
<feature type="domain" description="Sushi" evidence="11">
    <location>
        <begin position="90"/>
        <end position="149"/>
    </location>
</feature>
<feature type="domain" description="CUB" evidence="10">
    <location>
        <begin position="1"/>
        <end position="86"/>
    </location>
</feature>
<evidence type="ECO:0000256" key="3">
    <source>
        <dbReference type="ARBA" id="ARBA00022729"/>
    </source>
</evidence>
<dbReference type="GO" id="GO:0016020">
    <property type="term" value="C:membrane"/>
    <property type="evidence" value="ECO:0007669"/>
    <property type="project" value="UniProtKB-SubCell"/>
</dbReference>
<dbReference type="SMART" id="SM00042">
    <property type="entry name" value="CUB"/>
    <property type="match status" value="2"/>
</dbReference>
<evidence type="ECO:0000256" key="4">
    <source>
        <dbReference type="ARBA" id="ARBA00022737"/>
    </source>
</evidence>
<feature type="domain" description="Sushi" evidence="11">
    <location>
        <begin position="557"/>
        <end position="614"/>
    </location>
</feature>
<reference evidence="12" key="1">
    <citation type="submission" date="2022-07" db="EMBL/GenBank/DDBJ databases">
        <title>Chromosome-level genome of Muraenolepis orangiensis.</title>
        <authorList>
            <person name="Kim J."/>
        </authorList>
    </citation>
    <scope>NUCLEOTIDE SEQUENCE</scope>
    <source>
        <strain evidence="12">KU_S4_2022</strain>
        <tissue evidence="12">Muscle</tissue>
    </source>
</reference>
<feature type="domain" description="Sushi" evidence="11">
    <location>
        <begin position="1205"/>
        <end position="1264"/>
    </location>
</feature>
<evidence type="ECO:0000256" key="1">
    <source>
        <dbReference type="ARBA" id="ARBA00004370"/>
    </source>
</evidence>
<evidence type="ECO:0000256" key="7">
    <source>
        <dbReference type="ARBA" id="ARBA00023180"/>
    </source>
</evidence>
<feature type="domain" description="Sushi" evidence="11">
    <location>
        <begin position="906"/>
        <end position="964"/>
    </location>
</feature>
<comment type="subcellular location">
    <subcellularLocation>
        <location evidence="1">Membrane</location>
    </subcellularLocation>
</comment>
<feature type="domain" description="Sushi" evidence="11">
    <location>
        <begin position="1085"/>
        <end position="1142"/>
    </location>
</feature>
<feature type="domain" description="Sushi" evidence="11">
    <location>
        <begin position="1146"/>
        <end position="1204"/>
    </location>
</feature>
<evidence type="ECO:0000256" key="8">
    <source>
        <dbReference type="PROSITE-ProRule" id="PRU00302"/>
    </source>
</evidence>
<dbReference type="SUPFAM" id="SSF49854">
    <property type="entry name" value="Spermadhesin, CUB domain"/>
    <property type="match status" value="3"/>
</dbReference>
<dbReference type="FunFam" id="2.10.70.10:FF:000014">
    <property type="entry name" value="Membrane cofactor protein"/>
    <property type="match status" value="1"/>
</dbReference>
<feature type="domain" description="Sushi" evidence="11">
    <location>
        <begin position="491"/>
        <end position="556"/>
    </location>
</feature>
<feature type="domain" description="Sushi" evidence="11">
    <location>
        <begin position="429"/>
        <end position="490"/>
    </location>
</feature>
<feature type="disulfide bond" evidence="8">
    <location>
        <begin position="876"/>
        <end position="903"/>
    </location>
</feature>
<dbReference type="EMBL" id="JANIIK010000112">
    <property type="protein sequence ID" value="KAJ3594008.1"/>
    <property type="molecule type" value="Genomic_DNA"/>
</dbReference>
<accession>A0A9Q0DTA7</accession>
<feature type="domain" description="Sushi" evidence="11">
    <location>
        <begin position="233"/>
        <end position="294"/>
    </location>
</feature>
<feature type="disulfide bond" evidence="8">
    <location>
        <begin position="1055"/>
        <end position="1082"/>
    </location>
</feature>
<feature type="domain" description="Sushi" evidence="11">
    <location>
        <begin position="366"/>
        <end position="428"/>
    </location>
</feature>
<keyword evidence="7" id="KW-0325">Glycoprotein</keyword>
<dbReference type="Gene3D" id="2.60.120.290">
    <property type="entry name" value="Spermadhesin, CUB domain"/>
    <property type="match status" value="3"/>
</dbReference>
<feature type="disulfide bond" evidence="8">
    <location>
        <begin position="764"/>
        <end position="791"/>
    </location>
</feature>
<dbReference type="PROSITE" id="PS01180">
    <property type="entry name" value="CUB"/>
    <property type="match status" value="3"/>
</dbReference>
<keyword evidence="2 8" id="KW-0768">Sushi</keyword>
<proteinExistence type="predicted"/>
<dbReference type="Pfam" id="PF00431">
    <property type="entry name" value="CUB"/>
    <property type="match status" value="3"/>
</dbReference>